<dbReference type="KEGG" id="csta:CSTAT_03400"/>
<dbReference type="EMBL" id="JABAFZ010000002">
    <property type="protein sequence ID" value="NME88551.1"/>
    <property type="molecule type" value="Genomic_DNA"/>
</dbReference>
<gene>
    <name evidence="4" type="ORF">AYJ05_01185</name>
    <name evidence="3" type="ORF">HF853_02425</name>
</gene>
<reference evidence="3 6" key="3">
    <citation type="submission" date="2020-04" db="EMBL/GenBank/DDBJ databases">
        <authorList>
            <person name="Hitch T.C.A."/>
            <person name="Wylensek D."/>
            <person name="Clavel T."/>
        </authorList>
    </citation>
    <scope>NUCLEOTIDE SEQUENCE [LARGE SCALE GENOMIC DNA]</scope>
    <source>
        <strain evidence="3 6">BL-383-APC-3D</strain>
    </source>
</reference>
<proteinExistence type="predicted"/>
<comment type="caution">
    <text evidence="4">The sequence shown here is derived from an EMBL/GenBank/DDBJ whole genome shotgun (WGS) entry which is preliminary data.</text>
</comment>
<accession>A0A0X8VGF1</accession>
<dbReference type="InterPro" id="IPR036237">
    <property type="entry name" value="Xyl_isomerase-like_sf"/>
</dbReference>
<organism evidence="4 5">
    <name type="scientific">Corynebacterium stationis</name>
    <dbReference type="NCBI Taxonomy" id="1705"/>
    <lineage>
        <taxon>Bacteria</taxon>
        <taxon>Bacillati</taxon>
        <taxon>Actinomycetota</taxon>
        <taxon>Actinomycetes</taxon>
        <taxon>Mycobacteriales</taxon>
        <taxon>Corynebacteriaceae</taxon>
        <taxon>Corynebacterium</taxon>
    </lineage>
</organism>
<dbReference type="SUPFAM" id="SSF51658">
    <property type="entry name" value="Xylose isomerase-like"/>
    <property type="match status" value="1"/>
</dbReference>
<evidence type="ECO:0000256" key="1">
    <source>
        <dbReference type="SAM" id="MobiDB-lite"/>
    </source>
</evidence>
<dbReference type="EMBL" id="LSTQ01000024">
    <property type="protein sequence ID" value="OAH26088.1"/>
    <property type="molecule type" value="Genomic_DNA"/>
</dbReference>
<evidence type="ECO:0000313" key="4">
    <source>
        <dbReference type="EMBL" id="OAH26088.1"/>
    </source>
</evidence>
<dbReference type="OrthoDB" id="104997at2"/>
<dbReference type="GeneID" id="78285033"/>
<dbReference type="RefSeq" id="WP_066792666.1">
    <property type="nucleotide sequence ID" value="NZ_CAKNMZ010000221.1"/>
</dbReference>
<dbReference type="Proteomes" id="UP000544551">
    <property type="component" value="Unassembled WGS sequence"/>
</dbReference>
<dbReference type="InterPro" id="IPR013022">
    <property type="entry name" value="Xyl_isomerase-like_TIM-brl"/>
</dbReference>
<dbReference type="AlphaFoldDB" id="A0A0X8VGF1"/>
<dbReference type="Proteomes" id="UP000076947">
    <property type="component" value="Unassembled WGS sequence"/>
</dbReference>
<feature type="domain" description="Xylose isomerase-like TIM barrel" evidence="2">
    <location>
        <begin position="47"/>
        <end position="287"/>
    </location>
</feature>
<dbReference type="Pfam" id="PF01261">
    <property type="entry name" value="AP_endonuc_2"/>
    <property type="match status" value="1"/>
</dbReference>
<dbReference type="InterPro" id="IPR050312">
    <property type="entry name" value="IolE/XylAMocC-like"/>
</dbReference>
<evidence type="ECO:0000313" key="3">
    <source>
        <dbReference type="EMBL" id="NME88551.1"/>
    </source>
</evidence>
<evidence type="ECO:0000313" key="6">
    <source>
        <dbReference type="Proteomes" id="UP000544551"/>
    </source>
</evidence>
<feature type="region of interest" description="Disordered" evidence="1">
    <location>
        <begin position="1"/>
        <end position="22"/>
    </location>
</feature>
<reference evidence="4" key="2">
    <citation type="submission" date="2016-02" db="EMBL/GenBank/DDBJ databases">
        <authorList>
            <person name="Wen L."/>
            <person name="He K."/>
            <person name="Yang H."/>
        </authorList>
    </citation>
    <scope>NUCLEOTIDE SEQUENCE [LARGE SCALE GENOMIC DNA]</scope>
    <source>
        <strain evidence="4">GA-15</strain>
    </source>
</reference>
<dbReference type="PANTHER" id="PTHR12110:SF41">
    <property type="entry name" value="INOSOSE DEHYDRATASE"/>
    <property type="match status" value="1"/>
</dbReference>
<protein>
    <submittedName>
        <fullName evidence="4">2-keto-myo-inositol dehydratase</fullName>
    </submittedName>
    <submittedName>
        <fullName evidence="3">TIM barrel protein</fullName>
    </submittedName>
</protein>
<dbReference type="PANTHER" id="PTHR12110">
    <property type="entry name" value="HYDROXYPYRUVATE ISOMERASE"/>
    <property type="match status" value="1"/>
</dbReference>
<keyword evidence="5" id="KW-1185">Reference proteome</keyword>
<evidence type="ECO:0000313" key="5">
    <source>
        <dbReference type="Proteomes" id="UP000076947"/>
    </source>
</evidence>
<name>A0A0X8VGF1_9CORY</name>
<dbReference type="STRING" id="1705.CA21670_02695"/>
<sequence length="318" mass="35606">MTTSVPSDTKAASVAGENPGLRIGTAPDSWGVWFPDDPKQVPWDRFLDEVVKAGYTWIELGPYGYLPTDPHQLEDELGKRNLKLSAGTVFTGFHKGEEQWKRAWDQALDVAGLASKLGAEHLVVIPDLWRSDATSEVLESRTLDDEKWAKLAAGHDRLGKALLEEFGMKQQFHSHADSHIGTTREVLRFLEETDPRYTNLCLDTGHFAYYGGDNVKLIEDHPERIGYLHLKQVDPSLLFDILKNDVPFADAVAQGIMVEPPHGVPDLAPIIEAVSKIDSDIFAIVEQDMYGCDVDYPFPIAERTRKHIFGCTHFARIK</sequence>
<dbReference type="Gene3D" id="3.20.20.150">
    <property type="entry name" value="Divalent-metal-dependent TIM barrel enzymes"/>
    <property type="match status" value="1"/>
</dbReference>
<evidence type="ECO:0000259" key="2">
    <source>
        <dbReference type="Pfam" id="PF01261"/>
    </source>
</evidence>
<reference evidence="5" key="1">
    <citation type="submission" date="2016-02" db="EMBL/GenBank/DDBJ databases">
        <authorList>
            <person name="Kaur G."/>
            <person name="Nair G.R."/>
            <person name="Mayilraj S."/>
        </authorList>
    </citation>
    <scope>NUCLEOTIDE SEQUENCE [LARGE SCALE GENOMIC DNA]</scope>
    <source>
        <strain evidence="5">GA-15</strain>
    </source>
</reference>